<dbReference type="PRINTS" id="PR01038">
    <property type="entry name" value="TRNASYNTHARG"/>
</dbReference>
<comment type="subcellular location">
    <subcellularLocation>
        <location evidence="9">Cytoplasm</location>
    </subcellularLocation>
</comment>
<keyword evidence="4 9" id="KW-0547">Nucleotide-binding</keyword>
<evidence type="ECO:0000256" key="7">
    <source>
        <dbReference type="ARBA" id="ARBA00023146"/>
    </source>
</evidence>
<dbReference type="SUPFAM" id="SSF55190">
    <property type="entry name" value="Arginyl-tRNA synthetase (ArgRS), N-terminal 'additional' domain"/>
    <property type="match status" value="1"/>
</dbReference>
<comment type="catalytic activity">
    <reaction evidence="8 9">
        <text>tRNA(Arg) + L-arginine + ATP = L-arginyl-tRNA(Arg) + AMP + diphosphate</text>
        <dbReference type="Rhea" id="RHEA:20301"/>
        <dbReference type="Rhea" id="RHEA-COMP:9658"/>
        <dbReference type="Rhea" id="RHEA-COMP:9673"/>
        <dbReference type="ChEBI" id="CHEBI:30616"/>
        <dbReference type="ChEBI" id="CHEBI:32682"/>
        <dbReference type="ChEBI" id="CHEBI:33019"/>
        <dbReference type="ChEBI" id="CHEBI:78442"/>
        <dbReference type="ChEBI" id="CHEBI:78513"/>
        <dbReference type="ChEBI" id="CHEBI:456215"/>
        <dbReference type="EC" id="6.1.1.19"/>
    </reaction>
</comment>
<keyword evidence="14" id="KW-1185">Reference proteome</keyword>
<feature type="domain" description="Arginyl tRNA synthetase N-terminal" evidence="12">
    <location>
        <begin position="17"/>
        <end position="106"/>
    </location>
</feature>
<dbReference type="Proteomes" id="UP001549143">
    <property type="component" value="Unassembled WGS sequence"/>
</dbReference>
<dbReference type="Pfam" id="PF05746">
    <property type="entry name" value="DALR_1"/>
    <property type="match status" value="1"/>
</dbReference>
<evidence type="ECO:0000256" key="6">
    <source>
        <dbReference type="ARBA" id="ARBA00022917"/>
    </source>
</evidence>
<dbReference type="HAMAP" id="MF_00123">
    <property type="entry name" value="Arg_tRNA_synth"/>
    <property type="match status" value="1"/>
</dbReference>
<dbReference type="SUPFAM" id="SSF47323">
    <property type="entry name" value="Anticodon-binding domain of a subclass of class I aminoacyl-tRNA synthetases"/>
    <property type="match status" value="1"/>
</dbReference>
<keyword evidence="2 9" id="KW-0963">Cytoplasm</keyword>
<dbReference type="Pfam" id="PF00750">
    <property type="entry name" value="tRNA-synt_1d"/>
    <property type="match status" value="1"/>
</dbReference>
<evidence type="ECO:0000256" key="9">
    <source>
        <dbReference type="HAMAP-Rule" id="MF_00123"/>
    </source>
</evidence>
<evidence type="ECO:0000256" key="5">
    <source>
        <dbReference type="ARBA" id="ARBA00022840"/>
    </source>
</evidence>
<comment type="similarity">
    <text evidence="1 9 10">Belongs to the class-I aminoacyl-tRNA synthetase family.</text>
</comment>
<dbReference type="EMBL" id="JBEPMN010000001">
    <property type="protein sequence ID" value="MET3659719.1"/>
    <property type="molecule type" value="Genomic_DNA"/>
</dbReference>
<comment type="caution">
    <text evidence="13">The sequence shown here is derived from an EMBL/GenBank/DDBJ whole genome shotgun (WGS) entry which is preliminary data.</text>
</comment>
<dbReference type="Pfam" id="PF03485">
    <property type="entry name" value="Arg_tRNA_synt_N"/>
    <property type="match status" value="1"/>
</dbReference>
<dbReference type="InterPro" id="IPR035684">
    <property type="entry name" value="ArgRS_core"/>
</dbReference>
<keyword evidence="5 9" id="KW-0067">ATP-binding</keyword>
<dbReference type="SMART" id="SM00836">
    <property type="entry name" value="DALR_1"/>
    <property type="match status" value="1"/>
</dbReference>
<accession>A0ABV2KI06</accession>
<protein>
    <recommendedName>
        <fullName evidence="9">Arginine--tRNA ligase</fullName>
        <ecNumber evidence="9">6.1.1.19</ecNumber>
    </recommendedName>
    <alternativeName>
        <fullName evidence="9">Arginyl-tRNA synthetase</fullName>
        <shortName evidence="9">ArgRS</shortName>
    </alternativeName>
</protein>
<proteinExistence type="inferred from homology"/>
<evidence type="ECO:0000313" key="14">
    <source>
        <dbReference type="Proteomes" id="UP001549143"/>
    </source>
</evidence>
<evidence type="ECO:0000256" key="10">
    <source>
        <dbReference type="RuleBase" id="RU363038"/>
    </source>
</evidence>
<dbReference type="InterPro" id="IPR036695">
    <property type="entry name" value="Arg-tRNA-synth_N_sf"/>
</dbReference>
<dbReference type="Gene3D" id="1.10.730.10">
    <property type="entry name" value="Isoleucyl-tRNA Synthetase, Domain 1"/>
    <property type="match status" value="1"/>
</dbReference>
<evidence type="ECO:0000259" key="11">
    <source>
        <dbReference type="SMART" id="SM00836"/>
    </source>
</evidence>
<feature type="domain" description="DALR anticodon binding" evidence="11">
    <location>
        <begin position="466"/>
        <end position="596"/>
    </location>
</feature>
<name>A0ABV2KI06_9HYPH</name>
<dbReference type="CDD" id="cd00671">
    <property type="entry name" value="ArgRS_core"/>
    <property type="match status" value="1"/>
</dbReference>
<keyword evidence="7 9" id="KW-0030">Aminoacyl-tRNA synthetase</keyword>
<dbReference type="SUPFAM" id="SSF52374">
    <property type="entry name" value="Nucleotidylyl transferase"/>
    <property type="match status" value="1"/>
</dbReference>
<keyword evidence="6 9" id="KW-0648">Protein biosynthesis</keyword>
<evidence type="ECO:0000259" key="12">
    <source>
        <dbReference type="SMART" id="SM01016"/>
    </source>
</evidence>
<dbReference type="InterPro" id="IPR014729">
    <property type="entry name" value="Rossmann-like_a/b/a_fold"/>
</dbReference>
<dbReference type="EC" id="6.1.1.19" evidence="9"/>
<dbReference type="PROSITE" id="PS00178">
    <property type="entry name" value="AA_TRNA_LIGASE_I"/>
    <property type="match status" value="1"/>
</dbReference>
<reference evidence="13 14" key="1">
    <citation type="submission" date="2024-06" db="EMBL/GenBank/DDBJ databases">
        <title>Genomic Encyclopedia of Type Strains, Phase IV (KMG-IV): sequencing the most valuable type-strain genomes for metagenomic binning, comparative biology and taxonomic classification.</title>
        <authorList>
            <person name="Goeker M."/>
        </authorList>
    </citation>
    <scope>NUCLEOTIDE SEQUENCE [LARGE SCALE GENOMIC DNA]</scope>
    <source>
        <strain evidence="13 14">DSM 19730</strain>
    </source>
</reference>
<dbReference type="GO" id="GO:0004814">
    <property type="term" value="F:arginine-tRNA ligase activity"/>
    <property type="evidence" value="ECO:0007669"/>
    <property type="project" value="UniProtKB-EC"/>
</dbReference>
<comment type="subunit">
    <text evidence="9">Monomer.</text>
</comment>
<dbReference type="InterPro" id="IPR009080">
    <property type="entry name" value="tRNAsynth_Ia_anticodon-bd"/>
</dbReference>
<evidence type="ECO:0000256" key="1">
    <source>
        <dbReference type="ARBA" id="ARBA00005594"/>
    </source>
</evidence>
<dbReference type="PANTHER" id="PTHR11956:SF5">
    <property type="entry name" value="ARGININE--TRNA LIGASE, CYTOPLASMIC"/>
    <property type="match status" value="1"/>
</dbReference>
<organism evidence="13 14">
    <name type="scientific">Aquamicrobium ahrensii</name>
    <dbReference type="NCBI Taxonomy" id="469551"/>
    <lineage>
        <taxon>Bacteria</taxon>
        <taxon>Pseudomonadati</taxon>
        <taxon>Pseudomonadota</taxon>
        <taxon>Alphaproteobacteria</taxon>
        <taxon>Hyphomicrobiales</taxon>
        <taxon>Phyllobacteriaceae</taxon>
        <taxon>Aquamicrobium</taxon>
    </lineage>
</organism>
<feature type="short sequence motif" description="'HIGH' region" evidence="9">
    <location>
        <begin position="143"/>
        <end position="153"/>
    </location>
</feature>
<dbReference type="InterPro" id="IPR008909">
    <property type="entry name" value="DALR_anticod-bd"/>
</dbReference>
<dbReference type="PANTHER" id="PTHR11956">
    <property type="entry name" value="ARGINYL-TRNA SYNTHETASE"/>
    <property type="match status" value="1"/>
</dbReference>
<sequence>MKQVYAVIESPVMNIFADFTARIIQAVEALDLKDKDGASLDLSRVAVEPPRDASHGDLATNAAMVLAKPAGQNPRALAERLVASLKEDDDVASAEVAGPGFVNLRLTDAFWHRHLIGVIGQATDYGRSNAGGGRKVNVEYVSANPTGPMHVGHCRGAVVGDALANIMGFAGYDVTKEYVINDAGAQIDVLGRSVMMRYREALGETVGEIPPGLYPGDYLVPVGQALVAEFGRKLLEMPENEALAIIKDRTIDAMMAMIKEDLALLNVHHDVFFSERTLHANNAGAIRSAINDLTLKGHIYKGKLPPPKGEKPEEWEDREQTLFRSTAVGDDLDRPLVKSDGSYTYFAADVAYLKDKVDRGFVDLIYVLGADHSGYAKRLEALARAVGGDAIKLTVLLCSLVKLFRDGEPVRMSKRSGDFVTLREVVEEVGRDPIRFMMLYRKNTEPLDFDFAKVTEQSKDNPVFYVQYASARCHSVFRQAREQMGIDAPERATLAAAVSGLSDEGEIGLVRKLAEYPRLIEQAASSQEPHRLAFYLYDLASTFHAHWNRGTDNPDLRFVKVNDPQLTLARLGLVQAVADVLQSGLTLVGADAPKEMR</sequence>
<dbReference type="InterPro" id="IPR005148">
    <property type="entry name" value="Arg-tRNA-synth_N"/>
</dbReference>
<dbReference type="InterPro" id="IPR001412">
    <property type="entry name" value="aa-tRNA-synth_I_CS"/>
</dbReference>
<dbReference type="NCBIfam" id="TIGR00456">
    <property type="entry name" value="argS"/>
    <property type="match status" value="1"/>
</dbReference>
<gene>
    <name evidence="9" type="primary">argS</name>
    <name evidence="13" type="ORF">ABID44_000019</name>
</gene>
<dbReference type="Gene3D" id="3.40.50.620">
    <property type="entry name" value="HUPs"/>
    <property type="match status" value="1"/>
</dbReference>
<dbReference type="SMART" id="SM01016">
    <property type="entry name" value="Arg_tRNA_synt_N"/>
    <property type="match status" value="1"/>
</dbReference>
<keyword evidence="3 9" id="KW-0436">Ligase</keyword>
<evidence type="ECO:0000256" key="4">
    <source>
        <dbReference type="ARBA" id="ARBA00022741"/>
    </source>
</evidence>
<dbReference type="InterPro" id="IPR001278">
    <property type="entry name" value="Arg-tRNA-ligase"/>
</dbReference>
<evidence type="ECO:0000256" key="8">
    <source>
        <dbReference type="ARBA" id="ARBA00049339"/>
    </source>
</evidence>
<evidence type="ECO:0000256" key="2">
    <source>
        <dbReference type="ARBA" id="ARBA00022490"/>
    </source>
</evidence>
<dbReference type="Gene3D" id="3.30.1360.70">
    <property type="entry name" value="Arginyl tRNA synthetase N-terminal domain"/>
    <property type="match status" value="1"/>
</dbReference>
<evidence type="ECO:0000313" key="13">
    <source>
        <dbReference type="EMBL" id="MET3659719.1"/>
    </source>
</evidence>
<evidence type="ECO:0000256" key="3">
    <source>
        <dbReference type="ARBA" id="ARBA00022598"/>
    </source>
</evidence>